<dbReference type="STRING" id="1401.BK123_01580"/>
<name>A0A1R1B860_PAELA</name>
<dbReference type="InterPro" id="IPR041612">
    <property type="entry name" value="YfiR_C"/>
</dbReference>
<dbReference type="PANTHER" id="PTHR47506:SF6">
    <property type="entry name" value="HTH-TYPE TRANSCRIPTIONAL REPRESSOR NEMR"/>
    <property type="match status" value="1"/>
</dbReference>
<dbReference type="Gene3D" id="1.10.10.60">
    <property type="entry name" value="Homeodomain-like"/>
    <property type="match status" value="1"/>
</dbReference>
<dbReference type="SUPFAM" id="SSF48498">
    <property type="entry name" value="Tetracyclin repressor-like, C-terminal domain"/>
    <property type="match status" value="1"/>
</dbReference>
<evidence type="ECO:0000256" key="3">
    <source>
        <dbReference type="ARBA" id="ARBA00023163"/>
    </source>
</evidence>
<protein>
    <submittedName>
        <fullName evidence="6">TetR family transcriptional regulator</fullName>
    </submittedName>
</protein>
<dbReference type="OrthoDB" id="9814703at2"/>
<evidence type="ECO:0000256" key="1">
    <source>
        <dbReference type="ARBA" id="ARBA00023015"/>
    </source>
</evidence>
<evidence type="ECO:0000259" key="5">
    <source>
        <dbReference type="PROSITE" id="PS50977"/>
    </source>
</evidence>
<gene>
    <name evidence="6" type="ORF">BK123_01580</name>
</gene>
<dbReference type="RefSeq" id="WP_076320683.1">
    <property type="nucleotide sequence ID" value="NZ_MRTF01000001.1"/>
</dbReference>
<dbReference type="PROSITE" id="PS50977">
    <property type="entry name" value="HTH_TETR_2"/>
    <property type="match status" value="1"/>
</dbReference>
<dbReference type="PRINTS" id="PR00455">
    <property type="entry name" value="HTHTETR"/>
</dbReference>
<dbReference type="Gene3D" id="1.10.357.10">
    <property type="entry name" value="Tetracycline Repressor, domain 2"/>
    <property type="match status" value="1"/>
</dbReference>
<sequence length="208" mass="24344">MCPRVSEEYKREKKFEILTAARRVFIRKGYTHTVMQDIMDEAGMSRGAVYAYFDNVEHVFIEVLRFDDQETLGFFEPDPQYPIWNQLMDWVQKQQGDISLIQHSLVLARAEFFLSSSYVHAKKEYPYITERYQLTVEAMGRVIRKGKEQGEFRPRLEPDAIARYMISFLNGLMLDTFQLGPTVTCVPEQLETFIHSLNAMLNPITLEP</sequence>
<proteinExistence type="predicted"/>
<dbReference type="InterPro" id="IPR036271">
    <property type="entry name" value="Tet_transcr_reg_TetR-rel_C_sf"/>
</dbReference>
<dbReference type="Proteomes" id="UP000187074">
    <property type="component" value="Unassembled WGS sequence"/>
</dbReference>
<keyword evidence="1" id="KW-0805">Transcription regulation</keyword>
<organism evidence="6 7">
    <name type="scientific">Paenibacillus lautus</name>
    <name type="common">Bacillus lautus</name>
    <dbReference type="NCBI Taxonomy" id="1401"/>
    <lineage>
        <taxon>Bacteria</taxon>
        <taxon>Bacillati</taxon>
        <taxon>Bacillota</taxon>
        <taxon>Bacilli</taxon>
        <taxon>Bacillales</taxon>
        <taxon>Paenibacillaceae</taxon>
        <taxon>Paenibacillus</taxon>
    </lineage>
</organism>
<dbReference type="GO" id="GO:0003677">
    <property type="term" value="F:DNA binding"/>
    <property type="evidence" value="ECO:0007669"/>
    <property type="project" value="UniProtKB-UniRule"/>
</dbReference>
<comment type="caution">
    <text evidence="6">The sequence shown here is derived from an EMBL/GenBank/DDBJ whole genome shotgun (WGS) entry which is preliminary data.</text>
</comment>
<dbReference type="AlphaFoldDB" id="A0A1R1B860"/>
<keyword evidence="3" id="KW-0804">Transcription</keyword>
<dbReference type="PANTHER" id="PTHR47506">
    <property type="entry name" value="TRANSCRIPTIONAL REGULATORY PROTEIN"/>
    <property type="match status" value="1"/>
</dbReference>
<accession>A0A1R1B860</accession>
<evidence type="ECO:0000256" key="2">
    <source>
        <dbReference type="ARBA" id="ARBA00023125"/>
    </source>
</evidence>
<dbReference type="EMBL" id="MRTF01000001">
    <property type="protein sequence ID" value="OME96313.1"/>
    <property type="molecule type" value="Genomic_DNA"/>
</dbReference>
<keyword evidence="2 4" id="KW-0238">DNA-binding</keyword>
<feature type="DNA-binding region" description="H-T-H motif" evidence="4">
    <location>
        <begin position="34"/>
        <end position="53"/>
    </location>
</feature>
<evidence type="ECO:0000256" key="4">
    <source>
        <dbReference type="PROSITE-ProRule" id="PRU00335"/>
    </source>
</evidence>
<dbReference type="InterPro" id="IPR001647">
    <property type="entry name" value="HTH_TetR"/>
</dbReference>
<dbReference type="Pfam" id="PF17922">
    <property type="entry name" value="TetR_C_17"/>
    <property type="match status" value="1"/>
</dbReference>
<feature type="domain" description="HTH tetR-type" evidence="5">
    <location>
        <begin position="11"/>
        <end position="71"/>
    </location>
</feature>
<dbReference type="SUPFAM" id="SSF46689">
    <property type="entry name" value="Homeodomain-like"/>
    <property type="match status" value="1"/>
</dbReference>
<evidence type="ECO:0000313" key="7">
    <source>
        <dbReference type="Proteomes" id="UP000187074"/>
    </source>
</evidence>
<reference evidence="6 7" key="1">
    <citation type="submission" date="2016-11" db="EMBL/GenBank/DDBJ databases">
        <title>Paenibacillus species isolates.</title>
        <authorList>
            <person name="Beno S.M."/>
        </authorList>
    </citation>
    <scope>NUCLEOTIDE SEQUENCE [LARGE SCALE GENOMIC DNA]</scope>
    <source>
        <strain evidence="6 7">FSL F4-0100</strain>
    </source>
</reference>
<dbReference type="InterPro" id="IPR009057">
    <property type="entry name" value="Homeodomain-like_sf"/>
</dbReference>
<dbReference type="Pfam" id="PF00440">
    <property type="entry name" value="TetR_N"/>
    <property type="match status" value="1"/>
</dbReference>
<evidence type="ECO:0000313" key="6">
    <source>
        <dbReference type="EMBL" id="OME96313.1"/>
    </source>
</evidence>